<evidence type="ECO:0008006" key="4">
    <source>
        <dbReference type="Google" id="ProtNLM"/>
    </source>
</evidence>
<dbReference type="RefSeq" id="WP_194114743.1">
    <property type="nucleotide sequence ID" value="NZ_JADFUA010000001.1"/>
</dbReference>
<gene>
    <name evidence="2" type="ORF">INR99_02690</name>
</gene>
<keyword evidence="3" id="KW-1185">Reference proteome</keyword>
<evidence type="ECO:0000313" key="2">
    <source>
        <dbReference type="EMBL" id="MBE9608247.1"/>
    </source>
</evidence>
<keyword evidence="1" id="KW-0472">Membrane</keyword>
<dbReference type="AlphaFoldDB" id="A0A8J7FIV0"/>
<evidence type="ECO:0000313" key="3">
    <source>
        <dbReference type="Proteomes" id="UP000604481"/>
    </source>
</evidence>
<protein>
    <recommendedName>
        <fullName evidence="4">DUF2189 domain-containing protein</fullName>
    </recommendedName>
</protein>
<comment type="caution">
    <text evidence="2">The sequence shown here is derived from an EMBL/GenBank/DDBJ whole genome shotgun (WGS) entry which is preliminary data.</text>
</comment>
<dbReference type="EMBL" id="JADFUA010000001">
    <property type="protein sequence ID" value="MBE9608247.1"/>
    <property type="molecule type" value="Genomic_DNA"/>
</dbReference>
<name>A0A8J7FIV0_9NEIS</name>
<feature type="transmembrane region" description="Helical" evidence="1">
    <location>
        <begin position="102"/>
        <end position="125"/>
    </location>
</feature>
<feature type="transmembrane region" description="Helical" evidence="1">
    <location>
        <begin position="229"/>
        <end position="254"/>
    </location>
</feature>
<organism evidence="2 3">
    <name type="scientific">Chitinilyticum piscinae</name>
    <dbReference type="NCBI Taxonomy" id="2866724"/>
    <lineage>
        <taxon>Bacteria</taxon>
        <taxon>Pseudomonadati</taxon>
        <taxon>Pseudomonadota</taxon>
        <taxon>Betaproteobacteria</taxon>
        <taxon>Neisseriales</taxon>
        <taxon>Chitinibacteraceae</taxon>
        <taxon>Chitinilyticum</taxon>
    </lineage>
</organism>
<feature type="transmembrane region" description="Helical" evidence="1">
    <location>
        <begin position="37"/>
        <end position="56"/>
    </location>
</feature>
<sequence>MHDQDLIIDNLIEPRRVPALSGFVWLRDAFALYRGAPLAWLGCSLIVMVLLSLSIIPVIGLAAYALAPGVLAAYVLMGLRQQESGQKPQIAQLFSLVFQGRFLRLGLLTTLFTLLLSQLLLAVLVSDVQLEQLNRMFAEFGTAPLATSPEQSEQALKQLAAFMPFVLASFALMIVNWLVCCTFAAPLMACQQLRAVESIRLGFSALWCNLPALVLLVLCQFVVLLLASMLWLFGVILVTPLLLLCNTAIFARVFPHKPHGVLA</sequence>
<evidence type="ECO:0000256" key="1">
    <source>
        <dbReference type="SAM" id="Phobius"/>
    </source>
</evidence>
<accession>A0A8J7FIV0</accession>
<dbReference type="Proteomes" id="UP000604481">
    <property type="component" value="Unassembled WGS sequence"/>
</dbReference>
<keyword evidence="1" id="KW-1133">Transmembrane helix</keyword>
<proteinExistence type="predicted"/>
<feature type="transmembrane region" description="Helical" evidence="1">
    <location>
        <begin position="201"/>
        <end position="223"/>
    </location>
</feature>
<keyword evidence="1" id="KW-0812">Transmembrane</keyword>
<feature type="transmembrane region" description="Helical" evidence="1">
    <location>
        <begin position="62"/>
        <end position="81"/>
    </location>
</feature>
<feature type="transmembrane region" description="Helical" evidence="1">
    <location>
        <begin position="165"/>
        <end position="189"/>
    </location>
</feature>
<reference evidence="2 3" key="1">
    <citation type="submission" date="2020-10" db="EMBL/GenBank/DDBJ databases">
        <title>The genome sequence of Chitinilyticum litopenaei 4Y14.</title>
        <authorList>
            <person name="Liu Y."/>
        </authorList>
    </citation>
    <scope>NUCLEOTIDE SEQUENCE [LARGE SCALE GENOMIC DNA]</scope>
    <source>
        <strain evidence="2 3">4Y14</strain>
    </source>
</reference>